<keyword evidence="4" id="KW-0067">ATP-binding</keyword>
<dbReference type="Proteomes" id="UP000664882">
    <property type="component" value="Unassembled WGS sequence"/>
</dbReference>
<proteinExistence type="predicted"/>
<dbReference type="InterPro" id="IPR049730">
    <property type="entry name" value="SNF2/RAD54-like_C"/>
</dbReference>
<keyword evidence="1" id="KW-0547">Nucleotide-binding</keyword>
<dbReference type="InterPro" id="IPR014001">
    <property type="entry name" value="Helicase_ATP-bd"/>
</dbReference>
<dbReference type="InterPro" id="IPR038718">
    <property type="entry name" value="SNF2-like_sf"/>
</dbReference>
<keyword evidence="9" id="KW-1185">Reference proteome</keyword>
<evidence type="ECO:0000256" key="5">
    <source>
        <dbReference type="SAM" id="Coils"/>
    </source>
</evidence>
<accession>A0ABS3NCJ4</accession>
<dbReference type="SMART" id="SM00487">
    <property type="entry name" value="DEXDc"/>
    <property type="match status" value="1"/>
</dbReference>
<dbReference type="InterPro" id="IPR001650">
    <property type="entry name" value="Helicase_C-like"/>
</dbReference>
<feature type="domain" description="Helicase ATP-binding" evidence="6">
    <location>
        <begin position="48"/>
        <end position="221"/>
    </location>
</feature>
<dbReference type="Gene3D" id="3.40.50.10810">
    <property type="entry name" value="Tandem AAA-ATPase domain"/>
    <property type="match status" value="1"/>
</dbReference>
<reference evidence="8 9" key="1">
    <citation type="submission" date="2021-03" db="EMBL/GenBank/DDBJ databases">
        <title>Oceanisphaera sp. nov., isolated from the intestine.</title>
        <authorList>
            <person name="Zhao L.-H."/>
            <person name="Shi L.-F."/>
        </authorList>
    </citation>
    <scope>NUCLEOTIDE SEQUENCE [LARGE SCALE GENOMIC DNA]</scope>
    <source>
        <strain evidence="8 9">DM8</strain>
    </source>
</reference>
<evidence type="ECO:0000256" key="2">
    <source>
        <dbReference type="ARBA" id="ARBA00022801"/>
    </source>
</evidence>
<protein>
    <submittedName>
        <fullName evidence="8">DEAD/DEAH box helicase</fullName>
    </submittedName>
</protein>
<sequence>MIQHSPHQQAWLAHWLTLEGKAEDTMAQTMAGAKVDMNPHQIEAAMFALASPLSSGVILADEVGLGKTIEASLVLAQKWAERRRKLLLIVPATLRKQWSQELEEKFSLPSVILEAKSYNEAKKTGHANPFDVELTKGQPAVCICSYEFAARKELDIARVPWDLVVLDEAHKLRNIYKNDGAKTAKKLESALSGCKKVLLSATPLQNSLLELYGLVSVIDPHFFGDLAAFKARYSKHNLDEMELVLLRTRLSKVCNRTLRRQVQEEGGISFTRRYSMTEDFRPTELEDQLYRQVSEYLQQDELLAIKSGARHLVTLVIRKILASSSYAIQGTLETMINRLEQKLPLIEALQDYENLDDYQDEEGYNDEDLIDPEALKAEIDQLKDFKSMAGSISQNAKAQALLRVLERAFERTTELGGARKAVIFTESVRTQTWLADMLANEGYRGQIVMLNGSNNDPESKAIYKEWLERHQGSSRISGSKTADMKAALVEKFRDDATLMISTEAGAEGINLQFCSLLINYDLPWNPQRVEQRIGRVHRYGQKHDVVVVNFINKGNRADERVFELLSQKFQLFEGVFGASDEVLGSIESGVDIERRIHDIYQRCRSDEQIEVEFNALQEELKERLDIKNSDTRRSLLENFDADVISRLNLRRSKTSRQLNAYQQRLLLLARMALSQQDDGRYQEGEDAFIWQGKAYNLNWQTAETQEGYFFRPHDGMGAMLIERARQQPLADAELTFSYQPEQGQWVDVKNLVGQQGQLKVVKVIVDASSHRREQLLLAAIDQDGNSIHPETIERMLQLPLCCEPSTVTPIDDQRLEDKLSEQLTAFKTLVEQDNELYYGEAVEKLERWAEDKRIALDIRIKQLDQEIKEARKASRHLSSLQEKMAAKKQLKQLERERDNVMLSYHQEKKKIEQEEDRLLEEIEERLATETRLKTLFTIRWQLAASAQEVTA</sequence>
<feature type="coiled-coil region" evidence="5">
    <location>
        <begin position="853"/>
        <end position="928"/>
    </location>
</feature>
<evidence type="ECO:0000259" key="7">
    <source>
        <dbReference type="PROSITE" id="PS51194"/>
    </source>
</evidence>
<dbReference type="Pfam" id="PF00271">
    <property type="entry name" value="Helicase_C"/>
    <property type="match status" value="1"/>
</dbReference>
<keyword evidence="5" id="KW-0175">Coiled coil</keyword>
<dbReference type="PROSITE" id="PS51192">
    <property type="entry name" value="HELICASE_ATP_BIND_1"/>
    <property type="match status" value="1"/>
</dbReference>
<dbReference type="SMART" id="SM00490">
    <property type="entry name" value="HELICc"/>
    <property type="match status" value="1"/>
</dbReference>
<dbReference type="CDD" id="cd18793">
    <property type="entry name" value="SF2_C_SNF"/>
    <property type="match status" value="1"/>
</dbReference>
<dbReference type="CDD" id="cd18011">
    <property type="entry name" value="DEXDc_RapA"/>
    <property type="match status" value="1"/>
</dbReference>
<keyword evidence="2" id="KW-0378">Hydrolase</keyword>
<dbReference type="PROSITE" id="PS51194">
    <property type="entry name" value="HELICASE_CTER"/>
    <property type="match status" value="1"/>
</dbReference>
<dbReference type="InterPro" id="IPR057342">
    <property type="entry name" value="DEXDc_RapA"/>
</dbReference>
<feature type="domain" description="Helicase C-terminal" evidence="7">
    <location>
        <begin position="404"/>
        <end position="583"/>
    </location>
</feature>
<dbReference type="GO" id="GO:0004386">
    <property type="term" value="F:helicase activity"/>
    <property type="evidence" value="ECO:0007669"/>
    <property type="project" value="UniProtKB-KW"/>
</dbReference>
<organism evidence="8 9">
    <name type="scientific">Oceanisphaera pacifica</name>
    <dbReference type="NCBI Taxonomy" id="2818389"/>
    <lineage>
        <taxon>Bacteria</taxon>
        <taxon>Pseudomonadati</taxon>
        <taxon>Pseudomonadota</taxon>
        <taxon>Gammaproteobacteria</taxon>
        <taxon>Aeromonadales</taxon>
        <taxon>Aeromonadaceae</taxon>
        <taxon>Oceanisphaera</taxon>
    </lineage>
</organism>
<dbReference type="Gene3D" id="3.40.50.300">
    <property type="entry name" value="P-loop containing nucleotide triphosphate hydrolases"/>
    <property type="match status" value="1"/>
</dbReference>
<comment type="caution">
    <text evidence="8">The sequence shown here is derived from an EMBL/GenBank/DDBJ whole genome shotgun (WGS) entry which is preliminary data.</text>
</comment>
<evidence type="ECO:0000256" key="1">
    <source>
        <dbReference type="ARBA" id="ARBA00022741"/>
    </source>
</evidence>
<dbReference type="EMBL" id="JAGDFX010000001">
    <property type="protein sequence ID" value="MBO1518102.1"/>
    <property type="molecule type" value="Genomic_DNA"/>
</dbReference>
<evidence type="ECO:0000256" key="4">
    <source>
        <dbReference type="ARBA" id="ARBA00022840"/>
    </source>
</evidence>
<dbReference type="RefSeq" id="WP_208003658.1">
    <property type="nucleotide sequence ID" value="NZ_JAGDFX010000001.1"/>
</dbReference>
<dbReference type="InterPro" id="IPR000330">
    <property type="entry name" value="SNF2_N"/>
</dbReference>
<evidence type="ECO:0000313" key="8">
    <source>
        <dbReference type="EMBL" id="MBO1518102.1"/>
    </source>
</evidence>
<name>A0ABS3NCJ4_9GAMM</name>
<evidence type="ECO:0000256" key="3">
    <source>
        <dbReference type="ARBA" id="ARBA00022806"/>
    </source>
</evidence>
<dbReference type="Pfam" id="PF00176">
    <property type="entry name" value="SNF2-rel_dom"/>
    <property type="match status" value="1"/>
</dbReference>
<evidence type="ECO:0000313" key="9">
    <source>
        <dbReference type="Proteomes" id="UP000664882"/>
    </source>
</evidence>
<gene>
    <name evidence="8" type="ORF">J3U76_00385</name>
</gene>
<dbReference type="PANTHER" id="PTHR10799">
    <property type="entry name" value="SNF2/RAD54 HELICASE FAMILY"/>
    <property type="match status" value="1"/>
</dbReference>
<keyword evidence="3 8" id="KW-0347">Helicase</keyword>
<dbReference type="SUPFAM" id="SSF52540">
    <property type="entry name" value="P-loop containing nucleoside triphosphate hydrolases"/>
    <property type="match status" value="2"/>
</dbReference>
<evidence type="ECO:0000259" key="6">
    <source>
        <dbReference type="PROSITE" id="PS51192"/>
    </source>
</evidence>
<dbReference type="InterPro" id="IPR027417">
    <property type="entry name" value="P-loop_NTPase"/>
</dbReference>